<name>A0A164IIY0_9CRUS</name>
<comment type="caution">
    <text evidence="1">The sequence shown here is derived from an EMBL/GenBank/DDBJ whole genome shotgun (WGS) entry which is preliminary data.</text>
</comment>
<proteinExistence type="predicted"/>
<protein>
    <submittedName>
        <fullName evidence="1">Uncharacterized protein</fullName>
    </submittedName>
</protein>
<dbReference type="AlphaFoldDB" id="A0A164IIY0"/>
<evidence type="ECO:0000313" key="2">
    <source>
        <dbReference type="Proteomes" id="UP000076858"/>
    </source>
</evidence>
<feature type="non-terminal residue" evidence="1">
    <location>
        <position position="157"/>
    </location>
</feature>
<keyword evidence="2" id="KW-1185">Reference proteome</keyword>
<gene>
    <name evidence="1" type="ORF">APZ42_002078</name>
</gene>
<evidence type="ECO:0000313" key="1">
    <source>
        <dbReference type="EMBL" id="KZS01308.1"/>
    </source>
</evidence>
<sequence>GDLGAGLGLLGNGAGLAVAALLDRLGGGLVPDPLGAAVGEGFVLAEGLVDPLAVVAAGADAEVRMDFEVGAGFEGLDLGLAGGEDGEGRGLDPAGGGDVEAAVAGAEAGQGAGGIEADQPVGLGAALRGIGQRAHFLVGAELFPGLDDRLVGHRLHP</sequence>
<feature type="non-terminal residue" evidence="1">
    <location>
        <position position="1"/>
    </location>
</feature>
<dbReference type="Proteomes" id="UP000076858">
    <property type="component" value="Unassembled WGS sequence"/>
</dbReference>
<accession>A0A164IIY0</accession>
<reference evidence="1 2" key="1">
    <citation type="submission" date="2016-03" db="EMBL/GenBank/DDBJ databases">
        <title>EvidentialGene: Evidence-directed Construction of Genes on Genomes.</title>
        <authorList>
            <person name="Gilbert D.G."/>
            <person name="Choi J.-H."/>
            <person name="Mockaitis K."/>
            <person name="Colbourne J."/>
            <person name="Pfrender M."/>
        </authorList>
    </citation>
    <scope>NUCLEOTIDE SEQUENCE [LARGE SCALE GENOMIC DNA]</scope>
    <source>
        <strain evidence="1 2">Xinb3</strain>
        <tissue evidence="1">Complete organism</tissue>
    </source>
</reference>
<dbReference type="EMBL" id="LRGB01007156">
    <property type="protein sequence ID" value="KZS01308.1"/>
    <property type="molecule type" value="Genomic_DNA"/>
</dbReference>
<organism evidence="1 2">
    <name type="scientific">Daphnia magna</name>
    <dbReference type="NCBI Taxonomy" id="35525"/>
    <lineage>
        <taxon>Eukaryota</taxon>
        <taxon>Metazoa</taxon>
        <taxon>Ecdysozoa</taxon>
        <taxon>Arthropoda</taxon>
        <taxon>Crustacea</taxon>
        <taxon>Branchiopoda</taxon>
        <taxon>Diplostraca</taxon>
        <taxon>Cladocera</taxon>
        <taxon>Anomopoda</taxon>
        <taxon>Daphniidae</taxon>
        <taxon>Daphnia</taxon>
    </lineage>
</organism>